<dbReference type="Gramene" id="KOM55988">
    <property type="protein sequence ID" value="KOM55988"/>
    <property type="gene ID" value="LR48_Vigan10g188000"/>
</dbReference>
<dbReference type="EMBL" id="CM003380">
    <property type="protein sequence ID" value="KOM55988.1"/>
    <property type="molecule type" value="Genomic_DNA"/>
</dbReference>
<gene>
    <name evidence="2" type="ORF">LR48_Vigan10g188000</name>
</gene>
<sequence length="143" mass="15009">MTNNPKPPPTVAKSANLRQQSRSPQTCTNSGEVTEEWNSLVQQRRFVMTTTGTRRGLDRKGAGPGARPAAPPLARAALGGGVRSKIASGGGVRSEIASRVGVAGWDAAMTLDIENGAAALKERWRRWSNGVATTKQRSGGAAE</sequence>
<organism evidence="2 3">
    <name type="scientific">Phaseolus angularis</name>
    <name type="common">Azuki bean</name>
    <name type="synonym">Vigna angularis</name>
    <dbReference type="NCBI Taxonomy" id="3914"/>
    <lineage>
        <taxon>Eukaryota</taxon>
        <taxon>Viridiplantae</taxon>
        <taxon>Streptophyta</taxon>
        <taxon>Embryophyta</taxon>
        <taxon>Tracheophyta</taxon>
        <taxon>Spermatophyta</taxon>
        <taxon>Magnoliopsida</taxon>
        <taxon>eudicotyledons</taxon>
        <taxon>Gunneridae</taxon>
        <taxon>Pentapetalae</taxon>
        <taxon>rosids</taxon>
        <taxon>fabids</taxon>
        <taxon>Fabales</taxon>
        <taxon>Fabaceae</taxon>
        <taxon>Papilionoideae</taxon>
        <taxon>50 kb inversion clade</taxon>
        <taxon>NPAAA clade</taxon>
        <taxon>indigoferoid/millettioid clade</taxon>
        <taxon>Phaseoleae</taxon>
        <taxon>Vigna</taxon>
    </lineage>
</organism>
<evidence type="ECO:0000313" key="2">
    <source>
        <dbReference type="EMBL" id="KOM55988.1"/>
    </source>
</evidence>
<evidence type="ECO:0000256" key="1">
    <source>
        <dbReference type="SAM" id="MobiDB-lite"/>
    </source>
</evidence>
<dbReference type="AlphaFoldDB" id="A0A0L9VLZ9"/>
<feature type="compositionally biased region" description="Polar residues" evidence="1">
    <location>
        <begin position="16"/>
        <end position="36"/>
    </location>
</feature>
<feature type="compositionally biased region" description="Pro residues" evidence="1">
    <location>
        <begin position="1"/>
        <end position="10"/>
    </location>
</feature>
<proteinExistence type="predicted"/>
<feature type="region of interest" description="Disordered" evidence="1">
    <location>
        <begin position="1"/>
        <end position="36"/>
    </location>
</feature>
<reference evidence="3" key="1">
    <citation type="journal article" date="2015" name="Proc. Natl. Acad. Sci. U.S.A.">
        <title>Genome sequencing of adzuki bean (Vigna angularis) provides insight into high starch and low fat accumulation and domestication.</title>
        <authorList>
            <person name="Yang K."/>
            <person name="Tian Z."/>
            <person name="Chen C."/>
            <person name="Luo L."/>
            <person name="Zhao B."/>
            <person name="Wang Z."/>
            <person name="Yu L."/>
            <person name="Li Y."/>
            <person name="Sun Y."/>
            <person name="Li W."/>
            <person name="Chen Y."/>
            <person name="Li Y."/>
            <person name="Zhang Y."/>
            <person name="Ai D."/>
            <person name="Zhao J."/>
            <person name="Shang C."/>
            <person name="Ma Y."/>
            <person name="Wu B."/>
            <person name="Wang M."/>
            <person name="Gao L."/>
            <person name="Sun D."/>
            <person name="Zhang P."/>
            <person name="Guo F."/>
            <person name="Wang W."/>
            <person name="Li Y."/>
            <person name="Wang J."/>
            <person name="Varshney R.K."/>
            <person name="Wang J."/>
            <person name="Ling H.Q."/>
            <person name="Wan P."/>
        </authorList>
    </citation>
    <scope>NUCLEOTIDE SEQUENCE</scope>
    <source>
        <strain evidence="3">cv. Jingnong 6</strain>
    </source>
</reference>
<accession>A0A0L9VLZ9</accession>
<name>A0A0L9VLZ9_PHAAN</name>
<dbReference type="Proteomes" id="UP000053144">
    <property type="component" value="Chromosome 10"/>
</dbReference>
<protein>
    <submittedName>
        <fullName evidence="2">Uncharacterized protein</fullName>
    </submittedName>
</protein>
<feature type="region of interest" description="Disordered" evidence="1">
    <location>
        <begin position="49"/>
        <end position="73"/>
    </location>
</feature>
<evidence type="ECO:0000313" key="3">
    <source>
        <dbReference type="Proteomes" id="UP000053144"/>
    </source>
</evidence>